<organism evidence="2 3">
    <name type="scientific">Roseburia porci</name>
    <dbReference type="NCBI Taxonomy" id="2605790"/>
    <lineage>
        <taxon>Bacteria</taxon>
        <taxon>Bacillati</taxon>
        <taxon>Bacillota</taxon>
        <taxon>Clostridia</taxon>
        <taxon>Lachnospirales</taxon>
        <taxon>Lachnospiraceae</taxon>
        <taxon>Roseburia</taxon>
    </lineage>
</organism>
<dbReference type="InterPro" id="IPR036388">
    <property type="entry name" value="WH-like_DNA-bd_sf"/>
</dbReference>
<proteinExistence type="predicted"/>
<dbReference type="InterPro" id="IPR036390">
    <property type="entry name" value="WH_DNA-bd_sf"/>
</dbReference>
<dbReference type="Gene3D" id="3.30.565.60">
    <property type="match status" value="1"/>
</dbReference>
<dbReference type="Pfam" id="PF13412">
    <property type="entry name" value="HTH_24"/>
    <property type="match status" value="1"/>
</dbReference>
<evidence type="ECO:0000259" key="1">
    <source>
        <dbReference type="Pfam" id="PF04326"/>
    </source>
</evidence>
<dbReference type="PANTHER" id="PTHR30595">
    <property type="entry name" value="GLPR-RELATED TRANSCRIPTIONAL REPRESSOR"/>
    <property type="match status" value="1"/>
</dbReference>
<dbReference type="Pfam" id="PF04326">
    <property type="entry name" value="SLFN_AlbA_2"/>
    <property type="match status" value="1"/>
</dbReference>
<dbReference type="RefSeq" id="WP_154430646.1">
    <property type="nucleotide sequence ID" value="NZ_VUNI01000023.1"/>
</dbReference>
<reference evidence="2 3" key="1">
    <citation type="submission" date="2019-08" db="EMBL/GenBank/DDBJ databases">
        <title>In-depth cultivation of the pig gut microbiome towards novel bacterial diversity and tailored functional studies.</title>
        <authorList>
            <person name="Wylensek D."/>
            <person name="Hitch T.C.A."/>
            <person name="Clavel T."/>
        </authorList>
    </citation>
    <scope>NUCLEOTIDE SEQUENCE [LARGE SCALE GENOMIC DNA]</scope>
    <source>
        <strain evidence="2 3">MUC/MUC-530-WT-4D</strain>
    </source>
</reference>
<name>A0A6L5YTF5_9FIRM</name>
<comment type="caution">
    <text evidence="2">The sequence shown here is derived from an EMBL/GenBank/DDBJ whole genome shotgun (WGS) entry which is preliminary data.</text>
</comment>
<sequence>MGKDKLFSGESKNIEYKVTIPDKSEKYMKTVVAFANTQGGKLVIGIDDKTHQVVGVDKDSLFPIMDSLANAISDSCEPQIIPDIEPQTVDEKTVIVVTVEAGKNRPYYIKSKGKEKGTYIRVAGTSRLAYPEKISELEMEGARISWDELTCVGYDVTEAATQNLCKDIEDFRKKAGLSEHTVSKEQLFNWKILKNKDDSVLASNAYVLLTSDYFPFSKTQCAVFKGTDRTVFLDKREYTGPIYKQIESAVDFVLRNIRLGATIDGLVRRESYELPLEAIREMIINAHCHRNLLDESCIQVAIYDDRLEVTSPGGLYNGLTYEEVMSGHSKIRNKLIANIFSQMGLVEAWGSGIRRIIGAAREYSLPVPTVEVFDDMFRVILFRNVQDSGNGSDFGVNGGENFGDNFGVNGGENFGDKNNVSKNGQKVTGTQQKILDCIAEDKYISAKKIAEKIGMSGRTVENNIKKMKASEILARHGSPKSGYWEIIE</sequence>
<evidence type="ECO:0000313" key="3">
    <source>
        <dbReference type="Proteomes" id="UP000474024"/>
    </source>
</evidence>
<dbReference type="Gene3D" id="3.30.950.30">
    <property type="entry name" value="Schlafen, AAA domain"/>
    <property type="match status" value="1"/>
</dbReference>
<dbReference type="EMBL" id="VUNI01000023">
    <property type="protein sequence ID" value="MST75684.1"/>
    <property type="molecule type" value="Genomic_DNA"/>
</dbReference>
<evidence type="ECO:0000313" key="2">
    <source>
        <dbReference type="EMBL" id="MST75684.1"/>
    </source>
</evidence>
<gene>
    <name evidence="2" type="ORF">FYJ75_11790</name>
</gene>
<dbReference type="InterPro" id="IPR038461">
    <property type="entry name" value="Schlafen_AlbA_2_dom_sf"/>
</dbReference>
<dbReference type="AlphaFoldDB" id="A0A6L5YTF5"/>
<dbReference type="PANTHER" id="PTHR30595:SF6">
    <property type="entry name" value="SCHLAFEN ALBA-2 DOMAIN-CONTAINING PROTEIN"/>
    <property type="match status" value="1"/>
</dbReference>
<dbReference type="InterPro" id="IPR007421">
    <property type="entry name" value="Schlafen_AlbA_2_dom"/>
</dbReference>
<dbReference type="Proteomes" id="UP000474024">
    <property type="component" value="Unassembled WGS sequence"/>
</dbReference>
<keyword evidence="3" id="KW-1185">Reference proteome</keyword>
<accession>A0A6L5YTF5</accession>
<dbReference type="InterPro" id="IPR038475">
    <property type="entry name" value="RecG_C_sf"/>
</dbReference>
<feature type="domain" description="Schlafen AlbA-2" evidence="1">
    <location>
        <begin position="10"/>
        <end position="128"/>
    </location>
</feature>
<dbReference type="Gene3D" id="1.10.10.10">
    <property type="entry name" value="Winged helix-like DNA-binding domain superfamily/Winged helix DNA-binding domain"/>
    <property type="match status" value="1"/>
</dbReference>
<dbReference type="Pfam" id="PF13749">
    <property type="entry name" value="HATPase_c_4"/>
    <property type="match status" value="1"/>
</dbReference>
<protein>
    <submittedName>
        <fullName evidence="2">Winged helix-turn-helix transcriptional regulator</fullName>
    </submittedName>
</protein>
<dbReference type="SUPFAM" id="SSF46785">
    <property type="entry name" value="Winged helix' DNA-binding domain"/>
    <property type="match status" value="1"/>
</dbReference>